<dbReference type="AlphaFoldDB" id="A0A318FKS9"/>
<name>A0A318FKS9_KLEOX</name>
<organism evidence="1 2">
    <name type="scientific">Klebsiella oxytoca</name>
    <dbReference type="NCBI Taxonomy" id="571"/>
    <lineage>
        <taxon>Bacteria</taxon>
        <taxon>Pseudomonadati</taxon>
        <taxon>Pseudomonadota</taxon>
        <taxon>Gammaproteobacteria</taxon>
        <taxon>Enterobacterales</taxon>
        <taxon>Enterobacteriaceae</taxon>
        <taxon>Klebsiella/Raoultella group</taxon>
        <taxon>Klebsiella</taxon>
    </lineage>
</organism>
<dbReference type="EMBL" id="QJJG01000010">
    <property type="protein sequence ID" value="PXW43996.1"/>
    <property type="molecule type" value="Genomic_DNA"/>
</dbReference>
<protein>
    <submittedName>
        <fullName evidence="1">Uncharacterized protein</fullName>
    </submittedName>
</protein>
<evidence type="ECO:0000313" key="1">
    <source>
        <dbReference type="EMBL" id="PXW43996.1"/>
    </source>
</evidence>
<proteinExistence type="predicted"/>
<dbReference type="Proteomes" id="UP000247485">
    <property type="component" value="Unassembled WGS sequence"/>
</dbReference>
<comment type="caution">
    <text evidence="1">The sequence shown here is derived from an EMBL/GenBank/DDBJ whole genome shotgun (WGS) entry which is preliminary data.</text>
</comment>
<reference evidence="1 2" key="1">
    <citation type="submission" date="2018-05" db="EMBL/GenBank/DDBJ databases">
        <title>Freshwater and sediment microbial communities from various areas in North America, analyzing microbe dynamics in response to fracking.</title>
        <authorList>
            <person name="Lamendella R."/>
        </authorList>
    </citation>
    <scope>NUCLEOTIDE SEQUENCE [LARGE SCALE GENOMIC DNA]</scope>
    <source>
        <strain evidence="1 2">67</strain>
    </source>
</reference>
<sequence length="59" mass="6558">MFSCHVFLSQYQAQARAFTLIAECVLACKLRVIYLTDLIGNTKNDDANTNTMAAINSDE</sequence>
<accession>A0A318FKS9</accession>
<evidence type="ECO:0000313" key="2">
    <source>
        <dbReference type="Proteomes" id="UP000247485"/>
    </source>
</evidence>
<gene>
    <name evidence="1" type="ORF">DET57_110110</name>
</gene>